<evidence type="ECO:0000313" key="1">
    <source>
        <dbReference type="EMBL" id="MCZ7408008.1"/>
    </source>
</evidence>
<accession>A0A9X3HAY3</accession>
<dbReference type="AlphaFoldDB" id="A0A9X3HAY3"/>
<proteinExistence type="predicted"/>
<dbReference type="InterPro" id="IPR029058">
    <property type="entry name" value="AB_hydrolase_fold"/>
</dbReference>
<evidence type="ECO:0000313" key="2">
    <source>
        <dbReference type="Proteomes" id="UP001141458"/>
    </source>
</evidence>
<dbReference type="SUPFAM" id="SSF53474">
    <property type="entry name" value="alpha/beta-Hydrolases"/>
    <property type="match status" value="1"/>
</dbReference>
<dbReference type="Proteomes" id="UP001141458">
    <property type="component" value="Unassembled WGS sequence"/>
</dbReference>
<name>A0A9X3HAY3_9FIRM</name>
<dbReference type="InterPro" id="IPR024499">
    <property type="entry name" value="Mbeg1-like"/>
</dbReference>
<sequence>MNIEKRAEKRGVQKIIIEKNVISIDVFLILNCIIYVHNFERDDVQEKLVGKNIFEIFDFIRNKKDESGYYPAGINEEEFLNILNTVDHNRKIYEKIKIVDVDNSVYGNASGSYRVVNVSFQFKDNLIIVYKGTAGDFEWKDNVEGTYNITDTKQQRRALSYFDEMVEKFPDINKIYVSGHSKGGNKAQYIGVLRGDMSKLKKVYSFDGQGFNENFLKKYNKEITDNGYKIYNICNEYDYVNIIMRSVSNKVFIKSTTNIGNEDTRYSKIVHILGGVHSPYSMFKKENGILTLNEVVEQSEIMKNFEKLFEYYDANMDEEDNKFMYYRMSLLMMDSGKEVFGVECPISPKGFFKRFTKLTREFTKNESDLDASEITRLFKPIFSDIGSIIIKGKISENNR</sequence>
<dbReference type="RefSeq" id="WP_269721080.1">
    <property type="nucleotide sequence ID" value="NZ_CP101408.1"/>
</dbReference>
<protein>
    <submittedName>
        <fullName evidence="1">DUF2974 domain-containing protein</fullName>
    </submittedName>
</protein>
<organism evidence="1 2">
    <name type="scientific">Parvimonas micra</name>
    <dbReference type="NCBI Taxonomy" id="33033"/>
    <lineage>
        <taxon>Bacteria</taxon>
        <taxon>Bacillati</taxon>
        <taxon>Bacillota</taxon>
        <taxon>Tissierellia</taxon>
        <taxon>Tissierellales</taxon>
        <taxon>Peptoniphilaceae</taxon>
        <taxon>Parvimonas</taxon>
    </lineage>
</organism>
<dbReference type="Pfam" id="PF11187">
    <property type="entry name" value="Mbeg1-like"/>
    <property type="match status" value="1"/>
</dbReference>
<dbReference type="EMBL" id="JANDZV010000005">
    <property type="protein sequence ID" value="MCZ7408008.1"/>
    <property type="molecule type" value="Genomic_DNA"/>
</dbReference>
<gene>
    <name evidence="1" type="ORF">NND69_06500</name>
</gene>
<dbReference type="Gene3D" id="3.40.50.1820">
    <property type="entry name" value="alpha/beta hydrolase"/>
    <property type="match status" value="1"/>
</dbReference>
<reference evidence="1" key="1">
    <citation type="submission" date="2022-07" db="EMBL/GenBank/DDBJ databases">
        <title>Parvimonas micra travels from the subgingival sulcus of the human oral cavity to the colorectal adenocarcinoma.</title>
        <authorList>
            <person name="Conde-Perez K."/>
            <person name="Buetas E."/>
            <person name="Aja-Macaya P."/>
            <person name="Martin-De Arribas E."/>
            <person name="Iglesias-Corras I."/>
            <person name="Trigo-Tasende N."/>
            <person name="Nasser-Ali M."/>
            <person name="Estevez L.S."/>
            <person name="Rumbo-Feal S."/>
            <person name="Otero-Alen B."/>
            <person name="Noguera J.F."/>
            <person name="Concha A."/>
            <person name="Pardinas-Lopez S."/>
            <person name="Carda-Dieguez M."/>
            <person name="Gomez-Randulfe I."/>
            <person name="Martinez-Lago N."/>
            <person name="Ladra S."/>
            <person name="Aparicio L.A."/>
            <person name="Bou G."/>
            <person name="Mira A."/>
            <person name="Vallejo J.A."/>
            <person name="Poza M."/>
        </authorList>
    </citation>
    <scope>NUCLEOTIDE SEQUENCE</scope>
    <source>
        <strain evidence="1">PM79KC-AC-4</strain>
    </source>
</reference>
<comment type="caution">
    <text evidence="1">The sequence shown here is derived from an EMBL/GenBank/DDBJ whole genome shotgun (WGS) entry which is preliminary data.</text>
</comment>